<dbReference type="PANTHER" id="PTHR13947:SF37">
    <property type="entry name" value="LD18367P"/>
    <property type="match status" value="1"/>
</dbReference>
<sequence length="158" mass="17991">MLIRPIQKKDDQEIAAIIRTSLEEVALDLPGTAYTDPQLDHLTAYYQEIPASAYFVVEEQGQIIAGAGFAPLSKDICELQKCYVASNYRGKGIGSTLLTKVEEVARQMNFSQMYLESSSQLERAIPFYHKMGYESLERPLPNHENHFLMDIWMLKNLT</sequence>
<dbReference type="Pfam" id="PF00583">
    <property type="entry name" value="Acetyltransf_1"/>
    <property type="match status" value="1"/>
</dbReference>
<name>A0A1L8MPB0_9STRE</name>
<keyword evidence="1 3" id="KW-0808">Transferase</keyword>
<dbReference type="CDD" id="cd04301">
    <property type="entry name" value="NAT_SF"/>
    <property type="match status" value="1"/>
</dbReference>
<feature type="domain" description="N-acetyltransferase" evidence="2">
    <location>
        <begin position="1"/>
        <end position="158"/>
    </location>
</feature>
<dbReference type="GO" id="GO:0008080">
    <property type="term" value="F:N-acetyltransferase activity"/>
    <property type="evidence" value="ECO:0007669"/>
    <property type="project" value="InterPro"/>
</dbReference>
<comment type="caution">
    <text evidence="3">The sequence shown here is derived from an EMBL/GenBank/DDBJ whole genome shotgun (WGS) entry which is preliminary data.</text>
</comment>
<dbReference type="Gene3D" id="3.40.630.30">
    <property type="match status" value="1"/>
</dbReference>
<gene>
    <name evidence="3" type="ORF">A9Q68_03335</name>
</gene>
<accession>A0A1L8MPB0</accession>
<dbReference type="PROSITE" id="PS51186">
    <property type="entry name" value="GNAT"/>
    <property type="match status" value="1"/>
</dbReference>
<organism evidence="3 4">
    <name type="scientific">Streptococcus bovimastitidis</name>
    <dbReference type="NCBI Taxonomy" id="1856638"/>
    <lineage>
        <taxon>Bacteria</taxon>
        <taxon>Bacillati</taxon>
        <taxon>Bacillota</taxon>
        <taxon>Bacilli</taxon>
        <taxon>Lactobacillales</taxon>
        <taxon>Streptococcaceae</taxon>
        <taxon>Streptococcus</taxon>
    </lineage>
</organism>
<protein>
    <submittedName>
        <fullName evidence="3">Acetyltransferase</fullName>
    </submittedName>
</protein>
<dbReference type="OrthoDB" id="5419426at2"/>
<dbReference type="InterPro" id="IPR016181">
    <property type="entry name" value="Acyl_CoA_acyltransferase"/>
</dbReference>
<dbReference type="STRING" id="1856638.A9Q68_03335"/>
<evidence type="ECO:0000313" key="4">
    <source>
        <dbReference type="Proteomes" id="UP000182015"/>
    </source>
</evidence>
<evidence type="ECO:0000256" key="1">
    <source>
        <dbReference type="ARBA" id="ARBA00022679"/>
    </source>
</evidence>
<dbReference type="InterPro" id="IPR000182">
    <property type="entry name" value="GNAT_dom"/>
</dbReference>
<evidence type="ECO:0000313" key="3">
    <source>
        <dbReference type="EMBL" id="OJF72593.1"/>
    </source>
</evidence>
<dbReference type="EMBL" id="LZDD01000001">
    <property type="protein sequence ID" value="OJF72593.1"/>
    <property type="molecule type" value="Genomic_DNA"/>
</dbReference>
<dbReference type="SUPFAM" id="SSF55729">
    <property type="entry name" value="Acyl-CoA N-acyltransferases (Nat)"/>
    <property type="match status" value="1"/>
</dbReference>
<dbReference type="AlphaFoldDB" id="A0A1L8MPB0"/>
<proteinExistence type="predicted"/>
<dbReference type="RefSeq" id="WP_071793277.1">
    <property type="nucleotide sequence ID" value="NZ_LZDD01000001.1"/>
</dbReference>
<reference evidence="4" key="1">
    <citation type="submission" date="2016-06" db="EMBL/GenBank/DDBJ databases">
        <authorList>
            <person name="de Vries S.P.W."/>
            <person name="Hadjirin N.F."/>
            <person name="Lay E.M."/>
            <person name="Zadoks R.N."/>
            <person name="Peacock S.J."/>
            <person name="Parkhill J."/>
            <person name="Grant A.J."/>
            <person name="Mcdougall S."/>
            <person name="Holmes M.A."/>
        </authorList>
    </citation>
    <scope>NUCLEOTIDE SEQUENCE [LARGE SCALE GENOMIC DNA]</scope>
    <source>
        <strain evidence="4">NZ1587</strain>
    </source>
</reference>
<dbReference type="Proteomes" id="UP000182015">
    <property type="component" value="Unassembled WGS sequence"/>
</dbReference>
<dbReference type="PANTHER" id="PTHR13947">
    <property type="entry name" value="GNAT FAMILY N-ACETYLTRANSFERASE"/>
    <property type="match status" value="1"/>
</dbReference>
<evidence type="ECO:0000259" key="2">
    <source>
        <dbReference type="PROSITE" id="PS51186"/>
    </source>
</evidence>
<keyword evidence="4" id="KW-1185">Reference proteome</keyword>
<dbReference type="InterPro" id="IPR050769">
    <property type="entry name" value="NAT_camello-type"/>
</dbReference>